<dbReference type="Gene3D" id="1.20.140.70">
    <property type="entry name" value="Oligopeptidase f, N-terminal domain"/>
    <property type="match status" value="1"/>
</dbReference>
<evidence type="ECO:0000256" key="7">
    <source>
        <dbReference type="SAM" id="SignalP"/>
    </source>
</evidence>
<keyword evidence="7" id="KW-0732">Signal</keyword>
<protein>
    <recommendedName>
        <fullName evidence="6">Oligopeptidase F</fullName>
        <ecNumber evidence="6">3.4.24.-</ecNumber>
    </recommendedName>
</protein>
<keyword evidence="4 6" id="KW-0862">Zinc</keyword>
<dbReference type="Proteomes" id="UP000214880">
    <property type="component" value="Unassembled WGS sequence"/>
</dbReference>
<feature type="signal peptide" evidence="7">
    <location>
        <begin position="1"/>
        <end position="23"/>
    </location>
</feature>
<dbReference type="GO" id="GO:0006518">
    <property type="term" value="P:peptide metabolic process"/>
    <property type="evidence" value="ECO:0007669"/>
    <property type="project" value="TreeGrafter"/>
</dbReference>
<dbReference type="GO" id="GO:0046872">
    <property type="term" value="F:metal ion binding"/>
    <property type="evidence" value="ECO:0007669"/>
    <property type="project" value="UniProtKB-UniRule"/>
</dbReference>
<dbReference type="GO" id="GO:0006508">
    <property type="term" value="P:proteolysis"/>
    <property type="evidence" value="ECO:0007669"/>
    <property type="project" value="UniProtKB-KW"/>
</dbReference>
<accession>A0A1G9ZBX5</accession>
<evidence type="ECO:0000256" key="5">
    <source>
        <dbReference type="ARBA" id="ARBA00023049"/>
    </source>
</evidence>
<keyword evidence="5 6" id="KW-0482">Metalloprotease</keyword>
<keyword evidence="11" id="KW-1185">Reference proteome</keyword>
<dbReference type="Pfam" id="PF08439">
    <property type="entry name" value="Peptidase_M3_N"/>
    <property type="match status" value="1"/>
</dbReference>
<feature type="domain" description="Peptidase M3A/M3B catalytic" evidence="8">
    <location>
        <begin position="231"/>
        <end position="609"/>
    </location>
</feature>
<dbReference type="InterPro" id="IPR042088">
    <property type="entry name" value="OligoPept_F_C"/>
</dbReference>
<keyword evidence="2 6" id="KW-0479">Metal-binding</keyword>
<dbReference type="EC" id="3.4.24.-" evidence="6"/>
<dbReference type="PANTHER" id="PTHR11804">
    <property type="entry name" value="PROTEASE M3 THIMET OLIGOPEPTIDASE-RELATED"/>
    <property type="match status" value="1"/>
</dbReference>
<dbReference type="InterPro" id="IPR001567">
    <property type="entry name" value="Pept_M3A_M3B_dom"/>
</dbReference>
<dbReference type="RefSeq" id="WP_092074874.1">
    <property type="nucleotide sequence ID" value="NZ_FNHB01000014.1"/>
</dbReference>
<sequence length="627" mass="71120">MLKLPKLFPLVLSAMVFGSTGNAAPAAKSQVPERSEIPAQYKWQLSDIYADETLWQNDFNKLKTALAAIGKFKNTLNQSSENLLACLKLRDEIGIISGKLYAYARMHRDEDSGNAKYQALTGKTEALLAETGTATAYIEPEILALPEQQLKTFSAQNAGLNDYQFYFANLLRQKQHVLTPAEEEILSRISEVTQAPENIFQMLAYADMKFPQTIAEDGGQIQLSEGRYNALIRSADRNVRRQAFTNLFNTYRSYRNTYAATLNASVKKNLFYAKTRKYQSTLESALKSDNVPIEVYTNLISTVHNNLKPLQRYVALKKKALNLPEIHMYDLYTPLVQDVSMNIPYEEALILVKDSLKPLGPEYGEILAKGLSSGWVDVYENRGKRTGAYCWGTHTVHPFVLLNYNDRYDAASTLTHEMGHALHSYYSHTSQPYVTASYTIFSAEVASTTNEILLLDYMLNKITDKQQRLYLLNQYLEQIRTTVYRQTMFAEFELRLYEAAEQGETITADMLDALWRELNVKYYGSDIVYDTELNAEWARIPHFYSHFYVYQYVTGYSAATALADKIQHGGPDDRERYLTFLKSGGSDYSLNLLKAAGVDMSSPKPIEITLAKFSARLAELEKLLNGS</sequence>
<evidence type="ECO:0000256" key="4">
    <source>
        <dbReference type="ARBA" id="ARBA00022833"/>
    </source>
</evidence>
<evidence type="ECO:0000313" key="11">
    <source>
        <dbReference type="Proteomes" id="UP000214880"/>
    </source>
</evidence>
<dbReference type="InterPro" id="IPR045090">
    <property type="entry name" value="Pept_M3A_M3B"/>
</dbReference>
<name>A0A1G9ZBX5_9FIRM</name>
<dbReference type="Gene3D" id="1.10.1370.20">
    <property type="entry name" value="Oligoendopeptidase f, C-terminal domain"/>
    <property type="match status" value="1"/>
</dbReference>
<dbReference type="EMBL" id="FNHB01000014">
    <property type="protein sequence ID" value="SDN18829.1"/>
    <property type="molecule type" value="Genomic_DNA"/>
</dbReference>
<comment type="cofactor">
    <cofactor evidence="6">
        <name>Zn(2+)</name>
        <dbReference type="ChEBI" id="CHEBI:29105"/>
    </cofactor>
    <text evidence="6">Binds 1 zinc ion.</text>
</comment>
<dbReference type="STRING" id="146817.SAMN04488502_1145"/>
<evidence type="ECO:0000313" key="10">
    <source>
        <dbReference type="EMBL" id="SDN18829.1"/>
    </source>
</evidence>
<dbReference type="AlphaFoldDB" id="A0A1G9ZBX5"/>
<comment type="function">
    <text evidence="6">Has oligopeptidase activity and degrades a variety of small bioactive peptides.</text>
</comment>
<comment type="similarity">
    <text evidence="6">Belongs to the peptidase M3B family.</text>
</comment>
<gene>
    <name evidence="10" type="ORF">SAMN04488502_1145</name>
</gene>
<evidence type="ECO:0000259" key="9">
    <source>
        <dbReference type="Pfam" id="PF08439"/>
    </source>
</evidence>
<dbReference type="OrthoDB" id="9766487at2"/>
<evidence type="ECO:0000256" key="1">
    <source>
        <dbReference type="ARBA" id="ARBA00022670"/>
    </source>
</evidence>
<feature type="chain" id="PRO_5011770502" description="Oligopeptidase F" evidence="7">
    <location>
        <begin position="24"/>
        <end position="627"/>
    </location>
</feature>
<feature type="domain" description="Oligopeptidase F N-terminal" evidence="9">
    <location>
        <begin position="141"/>
        <end position="210"/>
    </location>
</feature>
<dbReference type="CDD" id="cd09608">
    <property type="entry name" value="M3B_PepF"/>
    <property type="match status" value="1"/>
</dbReference>
<evidence type="ECO:0000259" key="8">
    <source>
        <dbReference type="Pfam" id="PF01432"/>
    </source>
</evidence>
<dbReference type="GO" id="GO:0004222">
    <property type="term" value="F:metalloendopeptidase activity"/>
    <property type="evidence" value="ECO:0007669"/>
    <property type="project" value="UniProtKB-UniRule"/>
</dbReference>
<organism evidence="10 11">
    <name type="scientific">Dendrosporobacter quercicolus</name>
    <dbReference type="NCBI Taxonomy" id="146817"/>
    <lineage>
        <taxon>Bacteria</taxon>
        <taxon>Bacillati</taxon>
        <taxon>Bacillota</taxon>
        <taxon>Negativicutes</taxon>
        <taxon>Selenomonadales</taxon>
        <taxon>Sporomusaceae</taxon>
        <taxon>Dendrosporobacter</taxon>
    </lineage>
</organism>
<proteinExistence type="inferred from homology"/>
<keyword evidence="3 6" id="KW-0378">Hydrolase</keyword>
<reference evidence="10 11" key="1">
    <citation type="submission" date="2016-10" db="EMBL/GenBank/DDBJ databases">
        <authorList>
            <person name="de Groot N.N."/>
        </authorList>
    </citation>
    <scope>NUCLEOTIDE SEQUENCE [LARGE SCALE GENOMIC DNA]</scope>
    <source>
        <strain evidence="10 11">DSM 1736</strain>
    </source>
</reference>
<evidence type="ECO:0000256" key="6">
    <source>
        <dbReference type="RuleBase" id="RU368091"/>
    </source>
</evidence>
<dbReference type="SUPFAM" id="SSF55486">
    <property type="entry name" value="Metalloproteases ('zincins'), catalytic domain"/>
    <property type="match status" value="1"/>
</dbReference>
<evidence type="ECO:0000256" key="3">
    <source>
        <dbReference type="ARBA" id="ARBA00022801"/>
    </source>
</evidence>
<dbReference type="Gene3D" id="1.10.287.830">
    <property type="entry name" value="putative peptidase helix hairpin domain like"/>
    <property type="match status" value="1"/>
</dbReference>
<dbReference type="InterPro" id="IPR004438">
    <property type="entry name" value="Peptidase_M3B"/>
</dbReference>
<evidence type="ECO:0000256" key="2">
    <source>
        <dbReference type="ARBA" id="ARBA00022723"/>
    </source>
</evidence>
<dbReference type="InterPro" id="IPR013647">
    <property type="entry name" value="OligopepF_N_dom"/>
</dbReference>
<dbReference type="PANTHER" id="PTHR11804:SF84">
    <property type="entry name" value="SACCHAROLYSIN"/>
    <property type="match status" value="1"/>
</dbReference>
<dbReference type="Pfam" id="PF01432">
    <property type="entry name" value="Peptidase_M3"/>
    <property type="match status" value="1"/>
</dbReference>
<keyword evidence="1 6" id="KW-0645">Protease</keyword>
<dbReference type="NCBIfam" id="TIGR00181">
    <property type="entry name" value="pepF"/>
    <property type="match status" value="1"/>
</dbReference>